<dbReference type="Proteomes" id="UP000078348">
    <property type="component" value="Unassembled WGS sequence"/>
</dbReference>
<dbReference type="SUPFAM" id="SSF47616">
    <property type="entry name" value="GST C-terminal domain-like"/>
    <property type="match status" value="1"/>
</dbReference>
<evidence type="ECO:0000313" key="2">
    <source>
        <dbReference type="Proteomes" id="UP000078348"/>
    </source>
</evidence>
<dbReference type="AlphaFoldDB" id="A0A196SDC0"/>
<dbReference type="OrthoDB" id="331763at2759"/>
<dbReference type="Gene3D" id="1.20.1050.10">
    <property type="match status" value="1"/>
</dbReference>
<feature type="non-terminal residue" evidence="1">
    <location>
        <position position="100"/>
    </location>
</feature>
<dbReference type="InterPro" id="IPR036282">
    <property type="entry name" value="Glutathione-S-Trfase_C_sf"/>
</dbReference>
<keyword evidence="2" id="KW-1185">Reference proteome</keyword>
<dbReference type="EMBL" id="LXWW01000187">
    <property type="protein sequence ID" value="OAO15008.1"/>
    <property type="molecule type" value="Genomic_DNA"/>
</dbReference>
<evidence type="ECO:0000313" key="1">
    <source>
        <dbReference type="EMBL" id="OAO15008.1"/>
    </source>
</evidence>
<organism evidence="1 2">
    <name type="scientific">Blastocystis sp. subtype 1 (strain ATCC 50177 / NandII)</name>
    <dbReference type="NCBI Taxonomy" id="478820"/>
    <lineage>
        <taxon>Eukaryota</taxon>
        <taxon>Sar</taxon>
        <taxon>Stramenopiles</taxon>
        <taxon>Bigyra</taxon>
        <taxon>Opalozoa</taxon>
        <taxon>Opalinata</taxon>
        <taxon>Blastocystidae</taxon>
        <taxon>Blastocystis</taxon>
    </lineage>
</organism>
<comment type="caution">
    <text evidence="1">The sequence shown here is derived from an EMBL/GenBank/DDBJ whole genome shotgun (WGS) entry which is preliminary data.</text>
</comment>
<sequence length="100" mass="12084">MIFKTVEELNKYFLDHSYCVGFAPSNRDAELFVIVHRYMDAEKYPHLARWFTHMCSFNNKAYAFLMPLNYSEFPVVEEEFKFEVPEAKKEEPKKEEEEEE</sequence>
<accession>A0A196SDC0</accession>
<gene>
    <name evidence="1" type="ORF">AV274_3280</name>
</gene>
<reference evidence="1 2" key="1">
    <citation type="submission" date="2016-05" db="EMBL/GenBank/DDBJ databases">
        <title>Nuclear genome of Blastocystis sp. subtype 1 NandII.</title>
        <authorList>
            <person name="Gentekaki E."/>
            <person name="Curtis B."/>
            <person name="Stairs C."/>
            <person name="Eme L."/>
            <person name="Herman E."/>
            <person name="Klimes V."/>
            <person name="Arias M.C."/>
            <person name="Elias M."/>
            <person name="Hilliou F."/>
            <person name="Klute M."/>
            <person name="Malik S.-B."/>
            <person name="Pightling A."/>
            <person name="Rachubinski R."/>
            <person name="Salas D."/>
            <person name="Schlacht A."/>
            <person name="Suga H."/>
            <person name="Archibald J."/>
            <person name="Ball S.G."/>
            <person name="Clark G."/>
            <person name="Dacks J."/>
            <person name="Van Der Giezen M."/>
            <person name="Tsaousis A."/>
            <person name="Roger A."/>
        </authorList>
    </citation>
    <scope>NUCLEOTIDE SEQUENCE [LARGE SCALE GENOMIC DNA]</scope>
    <source>
        <strain evidence="2">ATCC 50177 / NandII</strain>
    </source>
</reference>
<keyword evidence="1" id="KW-0648">Protein biosynthesis</keyword>
<keyword evidence="1" id="KW-0251">Elongation factor</keyword>
<dbReference type="GO" id="GO:0003746">
    <property type="term" value="F:translation elongation factor activity"/>
    <property type="evidence" value="ECO:0007669"/>
    <property type="project" value="UniProtKB-KW"/>
</dbReference>
<proteinExistence type="predicted"/>
<name>A0A196SDC0_BLAHN</name>
<protein>
    <submittedName>
        <fullName evidence="1">Elongation factor 1b</fullName>
    </submittedName>
</protein>